<gene>
    <name evidence="5" type="ORF">PAT3040_06443</name>
</gene>
<evidence type="ECO:0000256" key="3">
    <source>
        <dbReference type="ARBA" id="ARBA00023163"/>
    </source>
</evidence>
<dbReference type="InterPro" id="IPR020449">
    <property type="entry name" value="Tscrpt_reg_AraC-type_HTH"/>
</dbReference>
<dbReference type="AlphaFoldDB" id="A0A2R5EY27"/>
<sequence>MLKTNYDFRYNDQNNPLMAIRSIGWESTASETYRWDGMARDDKFVLFQYTLAGEGHLIYHGRHYTVPKHQGFFLRIPDSHCYYYNSASKTPWEYIFLVASGTHVFPLWHDLMAKAGPVVSFKPQARPISMLWDMMQTAGDNGLRDKYEISLSLYDWILSCLRLMDGMPDAGKPLPESIQRALQLMETQYHRLLTLDEIAAAAGVNKHHCCRLFAKHIGATPIHQLTKIRIAEACRLLRQTDETVVAIATSTGFDNSSYFGKVFRKLVGASPQQFREQDGNLTSDNQLFVN</sequence>
<proteinExistence type="predicted"/>
<dbReference type="SMART" id="SM00342">
    <property type="entry name" value="HTH_ARAC"/>
    <property type="match status" value="1"/>
</dbReference>
<dbReference type="RefSeq" id="WP_108995876.1">
    <property type="nucleotide sequence ID" value="NZ_BDQX01000423.1"/>
</dbReference>
<protein>
    <submittedName>
        <fullName evidence="5">AraC family transcriptional regulator</fullName>
    </submittedName>
</protein>
<dbReference type="GO" id="GO:0003700">
    <property type="term" value="F:DNA-binding transcription factor activity"/>
    <property type="evidence" value="ECO:0007669"/>
    <property type="project" value="InterPro"/>
</dbReference>
<dbReference type="PANTHER" id="PTHR43280">
    <property type="entry name" value="ARAC-FAMILY TRANSCRIPTIONAL REGULATOR"/>
    <property type="match status" value="1"/>
</dbReference>
<comment type="caution">
    <text evidence="5">The sequence shown here is derived from an EMBL/GenBank/DDBJ whole genome shotgun (WGS) entry which is preliminary data.</text>
</comment>
<evidence type="ECO:0000259" key="4">
    <source>
        <dbReference type="PROSITE" id="PS01124"/>
    </source>
</evidence>
<evidence type="ECO:0000256" key="1">
    <source>
        <dbReference type="ARBA" id="ARBA00023015"/>
    </source>
</evidence>
<dbReference type="InterPro" id="IPR003313">
    <property type="entry name" value="AraC-bd"/>
</dbReference>
<dbReference type="InterPro" id="IPR037923">
    <property type="entry name" value="HTH-like"/>
</dbReference>
<name>A0A2R5EY27_9BACL</name>
<evidence type="ECO:0000313" key="6">
    <source>
        <dbReference type="Proteomes" id="UP000245202"/>
    </source>
</evidence>
<dbReference type="Proteomes" id="UP000245202">
    <property type="component" value="Unassembled WGS sequence"/>
</dbReference>
<dbReference type="Pfam" id="PF12833">
    <property type="entry name" value="HTH_18"/>
    <property type="match status" value="1"/>
</dbReference>
<dbReference type="InterPro" id="IPR018060">
    <property type="entry name" value="HTH_AraC"/>
</dbReference>
<dbReference type="PANTHER" id="PTHR43280:SF2">
    <property type="entry name" value="HTH-TYPE TRANSCRIPTIONAL REGULATOR EXSA"/>
    <property type="match status" value="1"/>
</dbReference>
<dbReference type="PROSITE" id="PS00041">
    <property type="entry name" value="HTH_ARAC_FAMILY_1"/>
    <property type="match status" value="1"/>
</dbReference>
<reference evidence="5 6" key="1">
    <citation type="submission" date="2017-08" db="EMBL/GenBank/DDBJ databases">
        <title>Substantial Increase in Enzyme Production by Combined Drug-Resistance Mutations in Paenibacillus agaridevorans.</title>
        <authorList>
            <person name="Tanaka Y."/>
            <person name="Funane K."/>
            <person name="Hosaka T."/>
            <person name="Shiwa Y."/>
            <person name="Fujita N."/>
            <person name="Miyazaki T."/>
            <person name="Yoshikawa H."/>
            <person name="Murakami K."/>
            <person name="Kasahara K."/>
            <person name="Inaoka T."/>
            <person name="Hiraga Y."/>
            <person name="Ochi K."/>
        </authorList>
    </citation>
    <scope>NUCLEOTIDE SEQUENCE [LARGE SCALE GENOMIC DNA]</scope>
    <source>
        <strain evidence="5 6">T-3040</strain>
    </source>
</reference>
<dbReference type="SUPFAM" id="SSF46689">
    <property type="entry name" value="Homeodomain-like"/>
    <property type="match status" value="2"/>
</dbReference>
<keyword evidence="1" id="KW-0805">Transcription regulation</keyword>
<accession>A0A2R5EY27</accession>
<dbReference type="GO" id="GO:0043565">
    <property type="term" value="F:sequence-specific DNA binding"/>
    <property type="evidence" value="ECO:0007669"/>
    <property type="project" value="InterPro"/>
</dbReference>
<dbReference type="PRINTS" id="PR00032">
    <property type="entry name" value="HTHARAC"/>
</dbReference>
<keyword evidence="6" id="KW-1185">Reference proteome</keyword>
<feature type="domain" description="HTH araC/xylS-type" evidence="4">
    <location>
        <begin position="179"/>
        <end position="277"/>
    </location>
</feature>
<keyword evidence="2" id="KW-0238">DNA-binding</keyword>
<dbReference type="Gene3D" id="1.10.10.60">
    <property type="entry name" value="Homeodomain-like"/>
    <property type="match status" value="2"/>
</dbReference>
<evidence type="ECO:0000313" key="5">
    <source>
        <dbReference type="EMBL" id="GBG11612.1"/>
    </source>
</evidence>
<dbReference type="Pfam" id="PF02311">
    <property type="entry name" value="AraC_binding"/>
    <property type="match status" value="1"/>
</dbReference>
<dbReference type="PROSITE" id="PS01124">
    <property type="entry name" value="HTH_ARAC_FAMILY_2"/>
    <property type="match status" value="1"/>
</dbReference>
<keyword evidence="3" id="KW-0804">Transcription</keyword>
<dbReference type="SUPFAM" id="SSF51215">
    <property type="entry name" value="Regulatory protein AraC"/>
    <property type="match status" value="1"/>
</dbReference>
<evidence type="ECO:0000256" key="2">
    <source>
        <dbReference type="ARBA" id="ARBA00023125"/>
    </source>
</evidence>
<organism evidence="5 6">
    <name type="scientific">Paenibacillus agaridevorans</name>
    <dbReference type="NCBI Taxonomy" id="171404"/>
    <lineage>
        <taxon>Bacteria</taxon>
        <taxon>Bacillati</taxon>
        <taxon>Bacillota</taxon>
        <taxon>Bacilli</taxon>
        <taxon>Bacillales</taxon>
        <taxon>Paenibacillaceae</taxon>
        <taxon>Paenibacillus</taxon>
    </lineage>
</organism>
<dbReference type="InterPro" id="IPR018062">
    <property type="entry name" value="HTH_AraC-typ_CS"/>
</dbReference>
<dbReference type="InterPro" id="IPR009057">
    <property type="entry name" value="Homeodomain-like_sf"/>
</dbReference>
<dbReference type="EMBL" id="BDQX01000423">
    <property type="protein sequence ID" value="GBG11612.1"/>
    <property type="molecule type" value="Genomic_DNA"/>
</dbReference>